<dbReference type="RefSeq" id="WP_198063954.1">
    <property type="nucleotide sequence ID" value="NZ_CP065856.1"/>
</dbReference>
<evidence type="ECO:0000256" key="1">
    <source>
        <dbReference type="SAM" id="Phobius"/>
    </source>
</evidence>
<keyword evidence="3" id="KW-1185">Reference proteome</keyword>
<gene>
    <name evidence="2" type="ORF">I7X12_08955</name>
</gene>
<evidence type="ECO:0000313" key="3">
    <source>
        <dbReference type="Proteomes" id="UP000595001"/>
    </source>
</evidence>
<reference evidence="2 3" key="1">
    <citation type="submission" date="2020-12" db="EMBL/GenBank/DDBJ databases">
        <title>Halosimplex halophilum sp. nov. and Halosimplex salinum sp. nov., two new members of the genus Halosimplex.</title>
        <authorList>
            <person name="Cui H.L."/>
        </authorList>
    </citation>
    <scope>NUCLEOTIDE SEQUENCE [LARGE SCALE GENOMIC DNA]</scope>
    <source>
        <strain evidence="2 3">YGH94</strain>
    </source>
</reference>
<dbReference type="AlphaFoldDB" id="A0A7U3WTD2"/>
<sequence length="82" mass="8705">MSSASPFRRSAPDLPSTTGVQRLRTLAVGSAQFAGFWSAIALPFAMLALIVSGSVAQQAPLFVWLLFANVVALRVGHGYNQN</sequence>
<dbReference type="Proteomes" id="UP000595001">
    <property type="component" value="Chromosome"/>
</dbReference>
<protein>
    <submittedName>
        <fullName evidence="2">Uncharacterized protein</fullName>
    </submittedName>
</protein>
<keyword evidence="1" id="KW-0812">Transmembrane</keyword>
<feature type="transmembrane region" description="Helical" evidence="1">
    <location>
        <begin position="33"/>
        <end position="55"/>
    </location>
</feature>
<dbReference type="InterPro" id="IPR058341">
    <property type="entry name" value="DUF8028"/>
</dbReference>
<dbReference type="KEGG" id="hlt:I7X12_08955"/>
<keyword evidence="1" id="KW-0472">Membrane</keyword>
<dbReference type="OrthoDB" id="340775at2157"/>
<dbReference type="EMBL" id="CP065856">
    <property type="protein sequence ID" value="QPV65196.1"/>
    <property type="molecule type" value="Genomic_DNA"/>
</dbReference>
<accession>A0A7U3WTD2</accession>
<dbReference type="Pfam" id="PF26071">
    <property type="entry name" value="DUF8028"/>
    <property type="match status" value="1"/>
</dbReference>
<dbReference type="GeneID" id="60588618"/>
<name>A0A7U3WTD2_9EURY</name>
<organism evidence="2 3">
    <name type="scientific">Halosimplex litoreum</name>
    <dbReference type="NCBI Taxonomy" id="1198301"/>
    <lineage>
        <taxon>Archaea</taxon>
        <taxon>Methanobacteriati</taxon>
        <taxon>Methanobacteriota</taxon>
        <taxon>Stenosarchaea group</taxon>
        <taxon>Halobacteria</taxon>
        <taxon>Halobacteriales</taxon>
        <taxon>Haloarculaceae</taxon>
        <taxon>Halosimplex</taxon>
    </lineage>
</organism>
<proteinExistence type="predicted"/>
<evidence type="ECO:0000313" key="2">
    <source>
        <dbReference type="EMBL" id="QPV65196.1"/>
    </source>
</evidence>
<keyword evidence="1" id="KW-1133">Transmembrane helix</keyword>
<feature type="transmembrane region" description="Helical" evidence="1">
    <location>
        <begin position="61"/>
        <end position="79"/>
    </location>
</feature>